<dbReference type="GO" id="GO:0005929">
    <property type="term" value="C:cilium"/>
    <property type="evidence" value="ECO:0007669"/>
    <property type="project" value="UniProtKB-SubCell"/>
</dbReference>
<dbReference type="InterPro" id="IPR003915">
    <property type="entry name" value="PKD_2"/>
</dbReference>
<dbReference type="CTD" id="20216383"/>
<feature type="binding site" evidence="19">
    <location>
        <position position="583"/>
    </location>
    <ligand>
        <name>Ca(2+)</name>
        <dbReference type="ChEBI" id="CHEBI:29108"/>
        <label>2</label>
    </ligand>
</feature>
<reference evidence="23 25" key="2">
    <citation type="journal article" date="2013" name="Nature">
        <title>Insights into bilaterian evolution from three spiralian genomes.</title>
        <authorList>
            <person name="Simakov O."/>
            <person name="Marletaz F."/>
            <person name="Cho S.J."/>
            <person name="Edsinger-Gonzales E."/>
            <person name="Havlak P."/>
            <person name="Hellsten U."/>
            <person name="Kuo D.H."/>
            <person name="Larsson T."/>
            <person name="Lv J."/>
            <person name="Arendt D."/>
            <person name="Savage R."/>
            <person name="Osoegawa K."/>
            <person name="de Jong P."/>
            <person name="Grimwood J."/>
            <person name="Chapman J.A."/>
            <person name="Shapiro H."/>
            <person name="Aerts A."/>
            <person name="Otillar R.P."/>
            <person name="Terry A.Y."/>
            <person name="Boore J.L."/>
            <person name="Grigoriev I.V."/>
            <person name="Lindberg D.R."/>
            <person name="Seaver E.C."/>
            <person name="Weisblat D.A."/>
            <person name="Putnam N.H."/>
            <person name="Rokhsar D.S."/>
        </authorList>
    </citation>
    <scope>NUCLEOTIDE SEQUENCE</scope>
</reference>
<evidence type="ECO:0000256" key="12">
    <source>
        <dbReference type="ARBA" id="ARBA00023065"/>
    </source>
</evidence>
<keyword evidence="19" id="KW-0479">Metal-binding</keyword>
<dbReference type="SUPFAM" id="SSF81324">
    <property type="entry name" value="Voltage-gated potassium channels"/>
    <property type="match status" value="1"/>
</dbReference>
<feature type="transmembrane region" description="Helical" evidence="21">
    <location>
        <begin position="322"/>
        <end position="343"/>
    </location>
</feature>
<evidence type="ECO:0000256" key="2">
    <source>
        <dbReference type="ARBA" id="ARBA00004541"/>
    </source>
</evidence>
<feature type="transmembrane region" description="Helical" evidence="21">
    <location>
        <begin position="371"/>
        <end position="391"/>
    </location>
</feature>
<protein>
    <recommendedName>
        <fullName evidence="22">EF-hand domain-containing protein</fullName>
    </recommendedName>
</protein>
<dbReference type="eggNOG" id="KOG3599">
    <property type="taxonomic scope" value="Eukaryota"/>
</dbReference>
<dbReference type="Gene3D" id="1.10.287.70">
    <property type="match status" value="1"/>
</dbReference>
<dbReference type="PROSITE" id="PS00018">
    <property type="entry name" value="EF_HAND_1"/>
    <property type="match status" value="2"/>
</dbReference>
<dbReference type="InterPro" id="IPR011992">
    <property type="entry name" value="EF-hand-dom_pair"/>
</dbReference>
<dbReference type="InterPro" id="IPR046791">
    <property type="entry name" value="Polycystin_dom"/>
</dbReference>
<feature type="binding site" evidence="19">
    <location>
        <position position="581"/>
    </location>
    <ligand>
        <name>Ca(2+)</name>
        <dbReference type="ChEBI" id="CHEBI:29108"/>
        <label>2</label>
    </ligand>
</feature>
<evidence type="ECO:0000256" key="20">
    <source>
        <dbReference type="PIRSR" id="PIRSR603915-2"/>
    </source>
</evidence>
<dbReference type="EMBL" id="AMQM01005974">
    <property type="status" value="NOT_ANNOTATED_CDS"/>
    <property type="molecule type" value="Genomic_DNA"/>
</dbReference>
<evidence type="ECO:0000256" key="21">
    <source>
        <dbReference type="SAM" id="Phobius"/>
    </source>
</evidence>
<keyword evidence="19" id="KW-0109">Calcium transport</keyword>
<evidence type="ECO:0000256" key="10">
    <source>
        <dbReference type="ARBA" id="ARBA00022989"/>
    </source>
</evidence>
<feature type="disulfide bond" evidence="20">
    <location>
        <begin position="144"/>
        <end position="157"/>
    </location>
</feature>
<evidence type="ECO:0000256" key="16">
    <source>
        <dbReference type="ARBA" id="ARBA00023273"/>
    </source>
</evidence>
<proteinExistence type="inferred from homology"/>
<dbReference type="PROSITE" id="PS50222">
    <property type="entry name" value="EF_HAND_2"/>
    <property type="match status" value="2"/>
</dbReference>
<keyword evidence="12 19" id="KW-0406">Ion transport</keyword>
<evidence type="ECO:0000256" key="4">
    <source>
        <dbReference type="ARBA" id="ARBA00007200"/>
    </source>
</evidence>
<dbReference type="InterPro" id="IPR013122">
    <property type="entry name" value="PKD1_2_channel"/>
</dbReference>
<dbReference type="EMBL" id="KB097182">
    <property type="protein sequence ID" value="ESN98346.1"/>
    <property type="molecule type" value="Genomic_DNA"/>
</dbReference>
<gene>
    <name evidence="24" type="primary">20216383</name>
    <name evidence="23" type="ORF">HELRODRAFT_84784</name>
</gene>
<dbReference type="Gene3D" id="1.10.238.10">
    <property type="entry name" value="EF-hand"/>
    <property type="match status" value="1"/>
</dbReference>
<keyword evidence="18" id="KW-0968">Cytoplasmic vesicle</keyword>
<comment type="subcellular location">
    <subcellularLocation>
        <location evidence="3">Cell membrane</location>
        <topology evidence="3">Multi-pass membrane protein</topology>
    </subcellularLocation>
    <subcellularLocation>
        <location evidence="1">Cell projection</location>
        <location evidence="1">Cilium</location>
    </subcellularLocation>
    <subcellularLocation>
        <location evidence="2">Cytoplasmic vesicle</location>
    </subcellularLocation>
</comment>
<dbReference type="HOGENOM" id="CLU_012097_0_0_1"/>
<dbReference type="Pfam" id="PF08016">
    <property type="entry name" value="PKD_channel"/>
    <property type="match status" value="1"/>
</dbReference>
<keyword evidence="16" id="KW-0966">Cell projection</keyword>
<dbReference type="InParanoid" id="T1G5N6"/>
<feature type="binding site" evidence="19">
    <location>
        <position position="592"/>
    </location>
    <ligand>
        <name>Ca(2+)</name>
        <dbReference type="ChEBI" id="CHEBI:29108"/>
        <label>2</label>
    </ligand>
</feature>
<keyword evidence="13 21" id="KW-0472">Membrane</keyword>
<keyword evidence="14" id="KW-1015">Disulfide bond</keyword>
<keyword evidence="11" id="KW-0175">Coiled coil</keyword>
<dbReference type="GO" id="GO:0050982">
    <property type="term" value="P:detection of mechanical stimulus"/>
    <property type="evidence" value="ECO:0000318"/>
    <property type="project" value="GO_Central"/>
</dbReference>
<keyword evidence="10 21" id="KW-1133">Transmembrane helix</keyword>
<evidence type="ECO:0000256" key="9">
    <source>
        <dbReference type="ARBA" id="ARBA00022837"/>
    </source>
</evidence>
<evidence type="ECO:0000256" key="8">
    <source>
        <dbReference type="ARBA" id="ARBA00022692"/>
    </source>
</evidence>
<dbReference type="KEGG" id="hro:HELRODRAFT_84784"/>
<evidence type="ECO:0000313" key="23">
    <source>
        <dbReference type="EMBL" id="ESN98346.1"/>
    </source>
</evidence>
<evidence type="ECO:0000259" key="22">
    <source>
        <dbReference type="PROSITE" id="PS50222"/>
    </source>
</evidence>
<accession>T1G5N6</accession>
<dbReference type="EnsemblMetazoa" id="HelroT84784">
    <property type="protein sequence ID" value="HelroP84784"/>
    <property type="gene ID" value="HelroG84784"/>
</dbReference>
<evidence type="ECO:0000256" key="15">
    <source>
        <dbReference type="ARBA" id="ARBA00023180"/>
    </source>
</evidence>
<dbReference type="Proteomes" id="UP000015101">
    <property type="component" value="Unassembled WGS sequence"/>
</dbReference>
<dbReference type="FunFam" id="1.10.287.70:FF:000055">
    <property type="entry name" value="Polycystic kidney disease 2-like 1"/>
    <property type="match status" value="1"/>
</dbReference>
<evidence type="ECO:0000256" key="19">
    <source>
        <dbReference type="PIRSR" id="PIRSR603915-1"/>
    </source>
</evidence>
<dbReference type="RefSeq" id="XP_009023555.1">
    <property type="nucleotide sequence ID" value="XM_009025307.1"/>
</dbReference>
<keyword evidence="5" id="KW-0813">Transport</keyword>
<evidence type="ECO:0000256" key="5">
    <source>
        <dbReference type="ARBA" id="ARBA00022448"/>
    </source>
</evidence>
<evidence type="ECO:0000256" key="1">
    <source>
        <dbReference type="ARBA" id="ARBA00004138"/>
    </source>
</evidence>
<dbReference type="SMART" id="SM00054">
    <property type="entry name" value="EFh"/>
    <property type="match status" value="2"/>
</dbReference>
<evidence type="ECO:0000256" key="13">
    <source>
        <dbReference type="ARBA" id="ARBA00023136"/>
    </source>
</evidence>
<evidence type="ECO:0000256" key="17">
    <source>
        <dbReference type="ARBA" id="ARBA00023303"/>
    </source>
</evidence>
<sequence>CLKFSDILFEDFWSTKDTLNENEDSNIKIKTTLRELVVYILFLIVLCVMTFGMTSGSMFYYNQAINSLFIGSPITDGSLTTFTSMSSTEDLWTFMQNNLLNSLYPDSWYNQMNFTDQEFGFVMHENKLLGVPRIRQVKVRNNSCIIPDDFQEYIRECFDSYNSDNEFKHSFGGINGTAWQYRDSSEMKSSSYSGQISSYGGGGFAQDLALNLEDSQALVQNLFDNLWIDRGTRAVIIDFTLYNGNINLFCVVRLVAELPATGGLFPAYTLQTSKLLRYVTPMDYFVLACEIFFILFLIYYTVEEIIEIRMHKLAYFKSFWNILDVLNILVGVCCCIFDVYRTISVNNELDKLLQNPDKYANFVFLSYCQDMANSALAIMVFFSWIKIFKYISFNKTMTQLSSTLSKCSKDLGGFAVMFFIFFLAFAQLGYLLFGAQVPDYNSLGTCIFTLFRFILGDFDFASLQQANRVLGPIYFVCFVFFMFFILLNMFLAIINDTYSEVKSELAEAKNEFEMGDYFKQGALKMMDKLHLKKEKLEDIESAVKSGDLNNDGVVDFEEWRHNMKKRGYADAEIEAVFARYDSDGNRNLDGAEMDNMAADLERQQVRKRMMMMVMMMMMMMMVTIR</sequence>
<dbReference type="SUPFAM" id="SSF47473">
    <property type="entry name" value="EF-hand"/>
    <property type="match status" value="1"/>
</dbReference>
<dbReference type="AlphaFoldDB" id="T1G5N6"/>
<dbReference type="GO" id="GO:0016020">
    <property type="term" value="C:membrane"/>
    <property type="evidence" value="ECO:0000318"/>
    <property type="project" value="GO_Central"/>
</dbReference>
<feature type="domain" description="EF-hand" evidence="22">
    <location>
        <begin position="570"/>
        <end position="603"/>
    </location>
</feature>
<dbReference type="GO" id="GO:0005262">
    <property type="term" value="F:calcium channel activity"/>
    <property type="evidence" value="ECO:0000318"/>
    <property type="project" value="GO_Central"/>
</dbReference>
<dbReference type="InterPro" id="IPR018247">
    <property type="entry name" value="EF_Hand_1_Ca_BS"/>
</dbReference>
<dbReference type="PANTHER" id="PTHR10877">
    <property type="entry name" value="POLYCYSTIN FAMILY MEMBER"/>
    <property type="match status" value="1"/>
</dbReference>
<dbReference type="InterPro" id="IPR002048">
    <property type="entry name" value="EF_hand_dom"/>
</dbReference>
<feature type="transmembrane region" description="Helical" evidence="21">
    <location>
        <begin position="36"/>
        <end position="61"/>
    </location>
</feature>
<dbReference type="STRING" id="6412.T1G5N6"/>
<evidence type="ECO:0000256" key="6">
    <source>
        <dbReference type="ARBA" id="ARBA00022475"/>
    </source>
</evidence>
<evidence type="ECO:0000256" key="3">
    <source>
        <dbReference type="ARBA" id="ARBA00004651"/>
    </source>
</evidence>
<keyword evidence="6" id="KW-1003">Cell membrane</keyword>
<keyword evidence="17 19" id="KW-0407">Ion channel</keyword>
<dbReference type="Pfam" id="PF20519">
    <property type="entry name" value="Polycystin_dom"/>
    <property type="match status" value="1"/>
</dbReference>
<evidence type="ECO:0000313" key="25">
    <source>
        <dbReference type="Proteomes" id="UP000015101"/>
    </source>
</evidence>
<dbReference type="GO" id="GO:0031410">
    <property type="term" value="C:cytoplasmic vesicle"/>
    <property type="evidence" value="ECO:0007669"/>
    <property type="project" value="UniProtKB-SubCell"/>
</dbReference>
<evidence type="ECO:0000313" key="24">
    <source>
        <dbReference type="EnsemblMetazoa" id="HelroP84784"/>
    </source>
</evidence>
<evidence type="ECO:0000256" key="7">
    <source>
        <dbReference type="ARBA" id="ARBA00022673"/>
    </source>
</evidence>
<dbReference type="PRINTS" id="PR01433">
    <property type="entry name" value="POLYCYSTIN2"/>
</dbReference>
<dbReference type="GO" id="GO:0005886">
    <property type="term" value="C:plasma membrane"/>
    <property type="evidence" value="ECO:0007669"/>
    <property type="project" value="UniProtKB-SubCell"/>
</dbReference>
<organism evidence="24 25">
    <name type="scientific">Helobdella robusta</name>
    <name type="common">Californian leech</name>
    <dbReference type="NCBI Taxonomy" id="6412"/>
    <lineage>
        <taxon>Eukaryota</taxon>
        <taxon>Metazoa</taxon>
        <taxon>Spiralia</taxon>
        <taxon>Lophotrochozoa</taxon>
        <taxon>Annelida</taxon>
        <taxon>Clitellata</taxon>
        <taxon>Hirudinea</taxon>
        <taxon>Rhynchobdellida</taxon>
        <taxon>Glossiphoniidae</taxon>
        <taxon>Helobdella</taxon>
    </lineage>
</organism>
<dbReference type="PANTHER" id="PTHR10877:SF183">
    <property type="entry name" value="AT14535P-RELATED"/>
    <property type="match status" value="1"/>
</dbReference>
<dbReference type="OMA" id="FTMLTEW"/>
<feature type="transmembrane region" description="Helical" evidence="21">
    <location>
        <begin position="473"/>
        <end position="494"/>
    </location>
</feature>
<comment type="similarity">
    <text evidence="4">Belongs to the polycystin family.</text>
</comment>
<dbReference type="InterPro" id="IPR051223">
    <property type="entry name" value="Polycystin"/>
</dbReference>
<keyword evidence="15" id="KW-0325">Glycoprotein</keyword>
<keyword evidence="7 19" id="KW-0107">Calcium channel</keyword>
<name>T1G5N6_HELRO</name>
<feature type="domain" description="EF-hand" evidence="22">
    <location>
        <begin position="534"/>
        <end position="569"/>
    </location>
</feature>
<evidence type="ECO:0000256" key="14">
    <source>
        <dbReference type="ARBA" id="ARBA00023157"/>
    </source>
</evidence>
<reference evidence="25" key="1">
    <citation type="submission" date="2012-12" db="EMBL/GenBank/DDBJ databases">
        <authorList>
            <person name="Hellsten U."/>
            <person name="Grimwood J."/>
            <person name="Chapman J.A."/>
            <person name="Shapiro H."/>
            <person name="Aerts A."/>
            <person name="Otillar R.P."/>
            <person name="Terry A.Y."/>
            <person name="Boore J.L."/>
            <person name="Simakov O."/>
            <person name="Marletaz F."/>
            <person name="Cho S.-J."/>
            <person name="Edsinger-Gonzales E."/>
            <person name="Havlak P."/>
            <person name="Kuo D.-H."/>
            <person name="Larsson T."/>
            <person name="Lv J."/>
            <person name="Arendt D."/>
            <person name="Savage R."/>
            <person name="Osoegawa K."/>
            <person name="de Jong P."/>
            <person name="Lindberg D.R."/>
            <person name="Seaver E.C."/>
            <person name="Weisblat D.A."/>
            <person name="Putnam N.H."/>
            <person name="Grigoriev I.V."/>
            <person name="Rokhsar D.S."/>
        </authorList>
    </citation>
    <scope>NUCLEOTIDE SEQUENCE</scope>
</reference>
<dbReference type="OrthoDB" id="444119at2759"/>
<feature type="transmembrane region" description="Helical" evidence="21">
    <location>
        <begin position="284"/>
        <end position="302"/>
    </location>
</feature>
<feature type="transmembrane region" description="Helical" evidence="21">
    <location>
        <begin position="411"/>
        <end position="433"/>
    </location>
</feature>
<dbReference type="GeneID" id="20216383"/>
<keyword evidence="25" id="KW-1185">Reference proteome</keyword>
<keyword evidence="9 19" id="KW-0106">Calcium</keyword>
<reference evidence="24" key="3">
    <citation type="submission" date="2015-06" db="UniProtKB">
        <authorList>
            <consortium name="EnsemblMetazoa"/>
        </authorList>
    </citation>
    <scope>IDENTIFICATION</scope>
</reference>
<dbReference type="GO" id="GO:0005509">
    <property type="term" value="F:calcium ion binding"/>
    <property type="evidence" value="ECO:0007669"/>
    <property type="project" value="InterPro"/>
</dbReference>
<keyword evidence="8 21" id="KW-0812">Transmembrane</keyword>
<evidence type="ECO:0000256" key="18">
    <source>
        <dbReference type="ARBA" id="ARBA00023329"/>
    </source>
</evidence>
<evidence type="ECO:0000256" key="11">
    <source>
        <dbReference type="ARBA" id="ARBA00023054"/>
    </source>
</evidence>